<name>A0ABQ0ZA30_9HYPH</name>
<gene>
    <name evidence="1" type="ORF">RsS93_47220</name>
</gene>
<accession>A0ABQ0ZA30</accession>
<dbReference type="Proteomes" id="UP000390335">
    <property type="component" value="Unassembled WGS sequence"/>
</dbReference>
<evidence type="ECO:0000313" key="1">
    <source>
        <dbReference type="EMBL" id="GES52108.1"/>
    </source>
</evidence>
<evidence type="ECO:0008006" key="3">
    <source>
        <dbReference type="Google" id="ProtNLM"/>
    </source>
</evidence>
<proteinExistence type="predicted"/>
<organism evidence="1 2">
    <name type="scientific">Rhizobium dioscoreae</name>
    <dbReference type="NCBI Taxonomy" id="2653122"/>
    <lineage>
        <taxon>Bacteria</taxon>
        <taxon>Pseudomonadati</taxon>
        <taxon>Pseudomonadota</taxon>
        <taxon>Alphaproteobacteria</taxon>
        <taxon>Hyphomicrobiales</taxon>
        <taxon>Rhizobiaceae</taxon>
        <taxon>Rhizobium/Agrobacterium group</taxon>
        <taxon>Rhizobium</taxon>
    </lineage>
</organism>
<evidence type="ECO:0000313" key="2">
    <source>
        <dbReference type="Proteomes" id="UP000390335"/>
    </source>
</evidence>
<dbReference type="EMBL" id="BLAJ01000006">
    <property type="protein sequence ID" value="GES52108.1"/>
    <property type="molecule type" value="Genomic_DNA"/>
</dbReference>
<reference evidence="1 2" key="1">
    <citation type="journal article" date="2020" name="Genome Biol. Evol.">
        <title>Rhizobium dioscoreae sp. nov., a plant growth-promoting bacterium isolated from yam (Dioscorea species).</title>
        <authorList>
            <person name="Ouyabe M."/>
            <person name="Tanaka N."/>
            <person name="Shiwa Y."/>
            <person name="Fujita N."/>
            <person name="Kikuno H."/>
            <person name="Babil P."/>
            <person name="Shiwachi H."/>
        </authorList>
    </citation>
    <scope>NUCLEOTIDE SEQUENCE [LARGE SCALE GENOMIC DNA]</scope>
    <source>
        <strain evidence="1 2">S-93</strain>
    </source>
</reference>
<sequence>MMFHELATNALKYGASSAPDGELQVQWSLEEGLGTARISYAGGVKRVALGSRRRREKGTTPN</sequence>
<protein>
    <recommendedName>
        <fullName evidence="3">Sensor histidine kinase</fullName>
    </recommendedName>
</protein>
<comment type="caution">
    <text evidence="1">The sequence shown here is derived from an EMBL/GenBank/DDBJ whole genome shotgun (WGS) entry which is preliminary data.</text>
</comment>
<keyword evidence="2" id="KW-1185">Reference proteome</keyword>